<dbReference type="PANTHER" id="PTHR34988">
    <property type="entry name" value="PROTEIN, PUTATIVE-RELATED"/>
    <property type="match status" value="1"/>
</dbReference>
<dbReference type="CDD" id="cd11378">
    <property type="entry name" value="DUF296"/>
    <property type="match status" value="1"/>
</dbReference>
<sequence>MKLILQENNISILKINHREGIFEELTKWAREHNVRAATFFFLGAADEVELWWYNTPEKKYYKKTFKEQWEITSGIGNIARKGGEVLIHMHGTFSDKEYRVYGGHINKMVVSGALELRMEVFQGSIEKAYDEETGLNLMQ</sequence>
<proteinExistence type="predicted"/>
<dbReference type="AlphaFoldDB" id="A0A1G2RZ97"/>
<feature type="domain" description="PPC" evidence="1">
    <location>
        <begin position="5"/>
        <end position="139"/>
    </location>
</feature>
<dbReference type="PANTHER" id="PTHR34988:SF1">
    <property type="entry name" value="DNA-BINDING PROTEIN"/>
    <property type="match status" value="1"/>
</dbReference>
<dbReference type="Proteomes" id="UP000178222">
    <property type="component" value="Unassembled WGS sequence"/>
</dbReference>
<evidence type="ECO:0000313" key="2">
    <source>
        <dbReference type="EMBL" id="OHA77788.1"/>
    </source>
</evidence>
<gene>
    <name evidence="2" type="ORF">A3J30_03255</name>
</gene>
<reference evidence="2 3" key="1">
    <citation type="journal article" date="2016" name="Nat. Commun.">
        <title>Thousands of microbial genomes shed light on interconnected biogeochemical processes in an aquifer system.</title>
        <authorList>
            <person name="Anantharaman K."/>
            <person name="Brown C.T."/>
            <person name="Hug L.A."/>
            <person name="Sharon I."/>
            <person name="Castelle C.J."/>
            <person name="Probst A.J."/>
            <person name="Thomas B.C."/>
            <person name="Singh A."/>
            <person name="Wilkins M.J."/>
            <person name="Karaoz U."/>
            <person name="Brodie E.L."/>
            <person name="Williams K.H."/>
            <person name="Hubbard S.S."/>
            <person name="Banfield J.F."/>
        </authorList>
    </citation>
    <scope>NUCLEOTIDE SEQUENCE [LARGE SCALE GENOMIC DNA]</scope>
</reference>
<dbReference type="SUPFAM" id="SSF117856">
    <property type="entry name" value="AF0104/ALDC/Ptd012-like"/>
    <property type="match status" value="1"/>
</dbReference>
<dbReference type="PROSITE" id="PS51742">
    <property type="entry name" value="PPC"/>
    <property type="match status" value="1"/>
</dbReference>
<dbReference type="InterPro" id="IPR005175">
    <property type="entry name" value="PPC_dom"/>
</dbReference>
<evidence type="ECO:0000259" key="1">
    <source>
        <dbReference type="PROSITE" id="PS51742"/>
    </source>
</evidence>
<dbReference type="EMBL" id="MHUL01000003">
    <property type="protein sequence ID" value="OHA77788.1"/>
    <property type="molecule type" value="Genomic_DNA"/>
</dbReference>
<dbReference type="Gene3D" id="3.30.1330.80">
    <property type="entry name" value="Hypothetical protein, similar to alpha- acetolactate decarboxylase, domain 2"/>
    <property type="match status" value="1"/>
</dbReference>
<comment type="caution">
    <text evidence="2">The sequence shown here is derived from an EMBL/GenBank/DDBJ whole genome shotgun (WGS) entry which is preliminary data.</text>
</comment>
<dbReference type="PIRSF" id="PIRSF016702">
    <property type="entry name" value="DNA_bp_PD1"/>
    <property type="match status" value="1"/>
</dbReference>
<evidence type="ECO:0000313" key="3">
    <source>
        <dbReference type="Proteomes" id="UP000178222"/>
    </source>
</evidence>
<dbReference type="Pfam" id="PF03479">
    <property type="entry name" value="PCC"/>
    <property type="match status" value="1"/>
</dbReference>
<accession>A0A1G2RZ97</accession>
<dbReference type="InterPro" id="IPR025707">
    <property type="entry name" value="DNA_bp_PD1"/>
</dbReference>
<protein>
    <recommendedName>
        <fullName evidence="1">PPC domain-containing protein</fullName>
    </recommendedName>
</protein>
<name>A0A1G2RZ97_9BACT</name>
<organism evidence="2 3">
    <name type="scientific">Candidatus Wildermuthbacteria bacterium RIFCSPLOWO2_02_FULL_47_9c</name>
    <dbReference type="NCBI Taxonomy" id="1802466"/>
    <lineage>
        <taxon>Bacteria</taxon>
        <taxon>Candidatus Wildermuthiibacteriota</taxon>
    </lineage>
</organism>